<dbReference type="OrthoDB" id="2591256at2759"/>
<dbReference type="AlphaFoldDB" id="A0A084AVK8"/>
<keyword evidence="2" id="KW-1185">Reference proteome</keyword>
<protein>
    <recommendedName>
        <fullName evidence="3">Glycogen debranching enzyme C-terminal domain-containing protein</fullName>
    </recommendedName>
</protein>
<dbReference type="EMBL" id="KL648533">
    <property type="protein sequence ID" value="KEY69337.1"/>
    <property type="molecule type" value="Genomic_DNA"/>
</dbReference>
<sequence length="727" mass="79514">MKLAPAIAAAALDVQLPIHASQGSVSSVIRAVCDTEPSRFELFDPPYSNYFYSDCHSAAQVVVTSPLASSNPNYITPRFLVAWPAGDSGVVSFFESQDDSSGPLGISLVNASDSSNSLEPIYEASEDENPFVGVSGYLQLNTSATLTVPILGSIRSIRDYINSRRLNPSFQDSIRYSAVDDGGVFLTRLWLDNETTTSLSFTPVSENGAVAIRDTAVDFEAGTYRFNASFNYPQLEQAPPERILVPGAADESPQLAQALAFLSYSDKILAGAWRFLTYFGRDSMISLLLLEPVLASGQGSIWEGGIGAVLERINRADGSAAHEETIGDYATYVNSRNNLPSDAPVYDYKMIDTDYFLPVVLADYFVKNEAGRDRVSDFFARNATENPDNSDLTFHQLALLNAEKIMRNTAAFASSGGQVAANLIHLKSGQSVGEWRDSGSGLGGGRIPYDVNTALVPAGLRAIAALSRAGIFPEHPEWLVLADEYAQIWEDETLRFFRVSISPGEAQELVDGYITSNDFPFPSLSDTIESNVTFYGVALSGDEANSPVRVVNTDDCFRHFLLNTTNQPELSSFLRQTTDHILNSYPVGLSSDVGLFVASAAYAGSAGYARNFGRSAYHGTVVWSWQLSMMAAGLERQLGRCEDGGDVPDFCNAEELYGRVVQAYNRLWDLIEANEQNLSGEVWSWNYEEDRFAAIPLGTLNPTESNIRQLWSLTFLAVRRNDLYSVE</sequence>
<proteinExistence type="predicted"/>
<evidence type="ECO:0008006" key="3">
    <source>
        <dbReference type="Google" id="ProtNLM"/>
    </source>
</evidence>
<dbReference type="HOGENOM" id="CLU_012888_0_0_1"/>
<dbReference type="Proteomes" id="UP000028045">
    <property type="component" value="Unassembled WGS sequence"/>
</dbReference>
<organism evidence="1 2">
    <name type="scientific">Stachybotrys chartarum (strain CBS 109288 / IBT 7711)</name>
    <name type="common">Toxic black mold</name>
    <name type="synonym">Stilbospora chartarum</name>
    <dbReference type="NCBI Taxonomy" id="1280523"/>
    <lineage>
        <taxon>Eukaryota</taxon>
        <taxon>Fungi</taxon>
        <taxon>Dikarya</taxon>
        <taxon>Ascomycota</taxon>
        <taxon>Pezizomycotina</taxon>
        <taxon>Sordariomycetes</taxon>
        <taxon>Hypocreomycetidae</taxon>
        <taxon>Hypocreales</taxon>
        <taxon>Stachybotryaceae</taxon>
        <taxon>Stachybotrys</taxon>
    </lineage>
</organism>
<evidence type="ECO:0000313" key="1">
    <source>
        <dbReference type="EMBL" id="KEY69337.1"/>
    </source>
</evidence>
<evidence type="ECO:0000313" key="2">
    <source>
        <dbReference type="Proteomes" id="UP000028045"/>
    </source>
</evidence>
<accession>A0A084AVK8</accession>
<reference evidence="1 2" key="1">
    <citation type="journal article" date="2014" name="BMC Genomics">
        <title>Comparative genome sequencing reveals chemotype-specific gene clusters in the toxigenic black mold Stachybotrys.</title>
        <authorList>
            <person name="Semeiks J."/>
            <person name="Borek D."/>
            <person name="Otwinowski Z."/>
            <person name="Grishin N.V."/>
        </authorList>
    </citation>
    <scope>NUCLEOTIDE SEQUENCE [LARGE SCALE GENOMIC DNA]</scope>
    <source>
        <strain evidence="2">CBS 109288 / IBT 7711</strain>
    </source>
</reference>
<name>A0A084AVK8_STACB</name>
<gene>
    <name evidence="1" type="ORF">S7711_08407</name>
</gene>